<organism evidence="2 3">
    <name type="scientific">Folsomia candida</name>
    <name type="common">Springtail</name>
    <dbReference type="NCBI Taxonomy" id="158441"/>
    <lineage>
        <taxon>Eukaryota</taxon>
        <taxon>Metazoa</taxon>
        <taxon>Ecdysozoa</taxon>
        <taxon>Arthropoda</taxon>
        <taxon>Hexapoda</taxon>
        <taxon>Collembola</taxon>
        <taxon>Entomobryomorpha</taxon>
        <taxon>Isotomoidea</taxon>
        <taxon>Isotomidae</taxon>
        <taxon>Proisotominae</taxon>
        <taxon>Folsomia</taxon>
    </lineage>
</organism>
<evidence type="ECO:0000313" key="2">
    <source>
        <dbReference type="EMBL" id="OXA48154.1"/>
    </source>
</evidence>
<keyword evidence="1" id="KW-0472">Membrane</keyword>
<reference evidence="2 3" key="1">
    <citation type="submission" date="2015-12" db="EMBL/GenBank/DDBJ databases">
        <title>The genome of Folsomia candida.</title>
        <authorList>
            <person name="Faddeeva A."/>
            <person name="Derks M.F."/>
            <person name="Anvar Y."/>
            <person name="Smit S."/>
            <person name="Van Straalen N."/>
            <person name="Roelofs D."/>
        </authorList>
    </citation>
    <scope>NUCLEOTIDE SEQUENCE [LARGE SCALE GENOMIC DNA]</scope>
    <source>
        <strain evidence="2 3">VU population</strain>
        <tissue evidence="2">Whole body</tissue>
    </source>
</reference>
<feature type="transmembrane region" description="Helical" evidence="1">
    <location>
        <begin position="108"/>
        <end position="134"/>
    </location>
</feature>
<evidence type="ECO:0000313" key="3">
    <source>
        <dbReference type="Proteomes" id="UP000198287"/>
    </source>
</evidence>
<gene>
    <name evidence="2" type="ORF">Fcan01_17336</name>
</gene>
<comment type="caution">
    <text evidence="2">The sequence shown here is derived from an EMBL/GenBank/DDBJ whole genome shotgun (WGS) entry which is preliminary data.</text>
</comment>
<evidence type="ECO:0000256" key="1">
    <source>
        <dbReference type="SAM" id="Phobius"/>
    </source>
</evidence>
<keyword evidence="1" id="KW-0812">Transmembrane</keyword>
<proteinExistence type="predicted"/>
<keyword evidence="3" id="KW-1185">Reference proteome</keyword>
<dbReference type="Proteomes" id="UP000198287">
    <property type="component" value="Unassembled WGS sequence"/>
</dbReference>
<dbReference type="AlphaFoldDB" id="A0A226DTJ4"/>
<keyword evidence="1" id="KW-1133">Transmembrane helix</keyword>
<sequence>MIPTLGSIGCTGFSFREWYQNLEQNIWMKPNGTRQARADVGKQSYCTEMAWFFERLDYGRYVEVIFKSLTFQLFPYNDGAELSGVVSPVGSEDEVDTDEDDRLSGLPLLLIAGGIVGVLLVGFFCVLMICRILFA</sequence>
<name>A0A226DTJ4_FOLCA</name>
<dbReference type="EMBL" id="LNIX01000012">
    <property type="protein sequence ID" value="OXA48154.1"/>
    <property type="molecule type" value="Genomic_DNA"/>
</dbReference>
<protein>
    <submittedName>
        <fullName evidence="2">Uncharacterized protein</fullName>
    </submittedName>
</protein>
<accession>A0A226DTJ4</accession>